<reference evidence="1" key="1">
    <citation type="journal article" date="2014" name="Int. J. Syst. Evol. Microbiol.">
        <title>Complete genome sequence of Corynebacterium casei LMG S-19264T (=DSM 44701T), isolated from a smear-ripened cheese.</title>
        <authorList>
            <consortium name="US DOE Joint Genome Institute (JGI-PGF)"/>
            <person name="Walter F."/>
            <person name="Albersmeier A."/>
            <person name="Kalinowski J."/>
            <person name="Ruckert C."/>
        </authorList>
    </citation>
    <scope>NUCLEOTIDE SEQUENCE</scope>
    <source>
        <strain evidence="1">JCM 3035</strain>
    </source>
</reference>
<comment type="caution">
    <text evidence="1">The sequence shown here is derived from an EMBL/GenBank/DDBJ whole genome shotgun (WGS) entry which is preliminary data.</text>
</comment>
<gene>
    <name evidence="1" type="ORF">GCM10010094_02640</name>
</gene>
<dbReference type="SUPFAM" id="SSF53187">
    <property type="entry name" value="Zn-dependent exopeptidases"/>
    <property type="match status" value="1"/>
</dbReference>
<proteinExistence type="predicted"/>
<evidence type="ECO:0000313" key="1">
    <source>
        <dbReference type="EMBL" id="GGK46273.1"/>
    </source>
</evidence>
<reference evidence="1" key="2">
    <citation type="submission" date="2020-09" db="EMBL/GenBank/DDBJ databases">
        <authorList>
            <person name="Sun Q."/>
            <person name="Ohkuma M."/>
        </authorList>
    </citation>
    <scope>NUCLEOTIDE SEQUENCE</scope>
    <source>
        <strain evidence="1">JCM 3035</strain>
    </source>
</reference>
<evidence type="ECO:0000313" key="2">
    <source>
        <dbReference type="Proteomes" id="UP000637788"/>
    </source>
</evidence>
<sequence length="86" mass="8759">MTAAADGVRSGDAVTVLQASFPFNGEDFALFLRDVPGAMFFLGVANPEAGLNGTPHAPDFGADERALGLGVRAMAGFLAGRLTTSS</sequence>
<dbReference type="Proteomes" id="UP000637788">
    <property type="component" value="Unassembled WGS sequence"/>
</dbReference>
<name>A0A917V706_9ACTN</name>
<organism evidence="1 2">
    <name type="scientific">Streptomyces flaveus</name>
    <dbReference type="NCBI Taxonomy" id="66370"/>
    <lineage>
        <taxon>Bacteria</taxon>
        <taxon>Bacillati</taxon>
        <taxon>Actinomycetota</taxon>
        <taxon>Actinomycetes</taxon>
        <taxon>Kitasatosporales</taxon>
        <taxon>Streptomycetaceae</taxon>
        <taxon>Streptomyces</taxon>
        <taxon>Streptomyces aurantiacus group</taxon>
    </lineage>
</organism>
<keyword evidence="2" id="KW-1185">Reference proteome</keyword>
<dbReference type="Gene3D" id="3.40.630.10">
    <property type="entry name" value="Zn peptidases"/>
    <property type="match status" value="1"/>
</dbReference>
<dbReference type="RefSeq" id="WP_189320038.1">
    <property type="nucleotide sequence ID" value="NZ_BMPQ01000001.1"/>
</dbReference>
<accession>A0A917V706</accession>
<dbReference type="EMBL" id="BMPQ01000001">
    <property type="protein sequence ID" value="GGK46273.1"/>
    <property type="molecule type" value="Genomic_DNA"/>
</dbReference>
<protein>
    <submittedName>
        <fullName evidence="1">Uncharacterized protein</fullName>
    </submittedName>
</protein>
<dbReference type="AlphaFoldDB" id="A0A917V706"/>